<dbReference type="InterPro" id="IPR022953">
    <property type="entry name" value="ATP_PFK"/>
</dbReference>
<dbReference type="InterPro" id="IPR012003">
    <property type="entry name" value="ATP_PFK_prok-type"/>
</dbReference>
<dbReference type="GO" id="GO:0005524">
    <property type="term" value="F:ATP binding"/>
    <property type="evidence" value="ECO:0007669"/>
    <property type="project" value="UniProtKB-KW"/>
</dbReference>
<evidence type="ECO:0000256" key="3">
    <source>
        <dbReference type="ARBA" id="ARBA00004679"/>
    </source>
</evidence>
<keyword evidence="8 10" id="KW-0460">Magnesium</keyword>
<evidence type="ECO:0000313" key="13">
    <source>
        <dbReference type="Proteomes" id="UP000285961"/>
    </source>
</evidence>
<dbReference type="Gene3D" id="3.40.50.450">
    <property type="match status" value="1"/>
</dbReference>
<evidence type="ECO:0000256" key="8">
    <source>
        <dbReference type="ARBA" id="ARBA00022842"/>
    </source>
</evidence>
<dbReference type="GO" id="GO:0005945">
    <property type="term" value="C:6-phosphofructokinase complex"/>
    <property type="evidence" value="ECO:0007669"/>
    <property type="project" value="TreeGrafter"/>
</dbReference>
<dbReference type="InterPro" id="IPR012829">
    <property type="entry name" value="Phosphofructokinase_III"/>
</dbReference>
<feature type="binding site" evidence="10">
    <location>
        <position position="178"/>
    </location>
    <ligand>
        <name>substrate</name>
        <note>ligand shared between dimeric partners</note>
    </ligand>
</feature>
<dbReference type="HAMAP" id="MF_01976">
    <property type="entry name" value="Phosphofructokinase_III"/>
    <property type="match status" value="1"/>
</dbReference>
<feature type="binding site" description="in other chain" evidence="10">
    <location>
        <begin position="288"/>
        <end position="291"/>
    </location>
    <ligand>
        <name>substrate</name>
        <note>ligand shared between dimeric partners</note>
    </ligand>
</feature>
<dbReference type="Gene3D" id="3.40.50.460">
    <property type="entry name" value="Phosphofructokinase domain"/>
    <property type="match status" value="1"/>
</dbReference>
<dbReference type="GO" id="GO:0048029">
    <property type="term" value="F:monosaccharide binding"/>
    <property type="evidence" value="ECO:0007669"/>
    <property type="project" value="TreeGrafter"/>
</dbReference>
<dbReference type="GO" id="GO:0003872">
    <property type="term" value="F:6-phosphofructokinase activity"/>
    <property type="evidence" value="ECO:0007669"/>
    <property type="project" value="UniProtKB-UniRule"/>
</dbReference>
<dbReference type="AlphaFoldDB" id="A0A419EQQ2"/>
<proteinExistence type="inferred from homology"/>
<dbReference type="GO" id="GO:0070095">
    <property type="term" value="F:fructose-6-phosphate binding"/>
    <property type="evidence" value="ECO:0007669"/>
    <property type="project" value="TreeGrafter"/>
</dbReference>
<evidence type="ECO:0000256" key="6">
    <source>
        <dbReference type="ARBA" id="ARBA00022723"/>
    </source>
</evidence>
<dbReference type="GO" id="GO:0046872">
    <property type="term" value="F:metal ion binding"/>
    <property type="evidence" value="ECO:0007669"/>
    <property type="project" value="UniProtKB-KW"/>
</dbReference>
<evidence type="ECO:0000313" key="12">
    <source>
        <dbReference type="EMBL" id="RJP65500.1"/>
    </source>
</evidence>
<protein>
    <recommendedName>
        <fullName evidence="10">ATP-dependent 6-phosphofructokinase</fullName>
        <shortName evidence="10">ATP-PFK</shortName>
        <shortName evidence="10">Phosphofructokinase</shortName>
        <ecNumber evidence="10">2.7.1.11</ecNumber>
    </recommendedName>
    <alternativeName>
        <fullName evidence="10">Phosphohexokinase</fullName>
    </alternativeName>
</protein>
<evidence type="ECO:0000256" key="10">
    <source>
        <dbReference type="HAMAP-Rule" id="MF_01976"/>
    </source>
</evidence>
<dbReference type="GO" id="GO:0061621">
    <property type="term" value="P:canonical glycolysis"/>
    <property type="evidence" value="ECO:0007669"/>
    <property type="project" value="TreeGrafter"/>
</dbReference>
<comment type="subcellular location">
    <subcellularLocation>
        <location evidence="2 10">Cytoplasm</location>
    </subcellularLocation>
</comment>
<keyword evidence="10" id="KW-0067">ATP-binding</keyword>
<feature type="active site" description="Proton acceptor" evidence="10">
    <location>
        <position position="143"/>
    </location>
</feature>
<comment type="similarity">
    <text evidence="10">Belongs to the phosphofructokinase type A (PFKA) family. Mixed-substrate PFK group III subfamily.</text>
</comment>
<comment type="caution">
    <text evidence="10">Lacks conserved residue(s) required for the propagation of feature annotation.</text>
</comment>
<feature type="site" description="Important for substrate specificity; cannot use PPi as phosphoryl donor" evidence="10">
    <location>
        <position position="120"/>
    </location>
</feature>
<dbReference type="GO" id="GO:0047334">
    <property type="term" value="F:diphosphate-fructose-6-phosphate 1-phosphotransferase activity"/>
    <property type="evidence" value="ECO:0007669"/>
    <property type="project" value="InterPro"/>
</dbReference>
<comment type="caution">
    <text evidence="12">The sequence shown here is derived from an EMBL/GenBank/DDBJ whole genome shotgun (WGS) entry which is preliminary data.</text>
</comment>
<dbReference type="Proteomes" id="UP000285961">
    <property type="component" value="Unassembled WGS sequence"/>
</dbReference>
<comment type="pathway">
    <text evidence="3 10">Carbohydrate degradation; glycolysis; D-glyceraldehyde 3-phosphate and glycerone phosphate from D-glucose: step 3/4.</text>
</comment>
<evidence type="ECO:0000256" key="7">
    <source>
        <dbReference type="ARBA" id="ARBA00022777"/>
    </source>
</evidence>
<keyword evidence="7 10" id="KW-0418">Kinase</keyword>
<sequence length="365" mass="38506">MAGNRKTIGILTGGGDCPGINAVIRAVAKAAMNDHNWRIVGFRDGYAGLVMRESVVLTNQSVSNILSVGGTILGTSNKADPLKWAEWLDGKLTFFDKSKDVLAYCDELELSALVCVGGDGTLSIANRLLDKGLPVVGIPKTIDNDLSGTDITFGHDSAVATAVDAIDKLHTTAQSHHRVMVVEVMGRYAGWLALCSGLAGGGDIILIPEIPYDIEKVCRTVVDRAGRGKLFSIVVVAEGAEPIGGEKVVQQMIADSPDPIRLGGIGKIVGNKIEQMTGVETRVTILGHVQRGGSPTAFDRILATKYGVGAVELIEKKQFGQMVCLRGNDIQSVPIAEAVGKLKLVPTDSELMATARSVGTEFGDS</sequence>
<keyword evidence="10" id="KW-0547">Nucleotide-binding</keyword>
<dbReference type="EC" id="2.7.1.11" evidence="10"/>
<dbReference type="InterPro" id="IPR000023">
    <property type="entry name" value="Phosphofructokinase_dom"/>
</dbReference>
<dbReference type="GO" id="GO:0042802">
    <property type="term" value="F:identical protein binding"/>
    <property type="evidence" value="ECO:0007669"/>
    <property type="project" value="TreeGrafter"/>
</dbReference>
<gene>
    <name evidence="10" type="primary">pfkA</name>
    <name evidence="12" type="ORF">C4532_17360</name>
</gene>
<dbReference type="PRINTS" id="PR00476">
    <property type="entry name" value="PHFRCTKINASE"/>
</dbReference>
<dbReference type="SUPFAM" id="SSF53784">
    <property type="entry name" value="Phosphofructokinase"/>
    <property type="match status" value="1"/>
</dbReference>
<comment type="subunit">
    <text evidence="10">Homodimer or homotetramer.</text>
</comment>
<dbReference type="InterPro" id="IPR035966">
    <property type="entry name" value="PKF_sf"/>
</dbReference>
<feature type="binding site" evidence="10">
    <location>
        <position position="15"/>
    </location>
    <ligand>
        <name>ATP</name>
        <dbReference type="ChEBI" id="CHEBI:30616"/>
    </ligand>
</feature>
<dbReference type="GO" id="GO:0016208">
    <property type="term" value="F:AMP binding"/>
    <property type="evidence" value="ECO:0007669"/>
    <property type="project" value="TreeGrafter"/>
</dbReference>
<accession>A0A419EQQ2</accession>
<feature type="binding site" description="in other chain" evidence="10">
    <location>
        <begin position="141"/>
        <end position="143"/>
    </location>
    <ligand>
        <name>substrate</name>
        <note>ligand shared between dimeric partners</note>
    </ligand>
</feature>
<keyword evidence="4 10" id="KW-0963">Cytoplasm</keyword>
<dbReference type="InterPro" id="IPR015912">
    <property type="entry name" value="Phosphofructokinase_CS"/>
</dbReference>
<feature type="binding site" description="in other chain" evidence="10">
    <location>
        <begin position="185"/>
        <end position="187"/>
    </location>
    <ligand>
        <name>substrate</name>
        <note>ligand shared between dimeric partners</note>
    </ligand>
</feature>
<dbReference type="PROSITE" id="PS00433">
    <property type="entry name" value="PHOSPHOFRUCTOKINASE"/>
    <property type="match status" value="1"/>
</dbReference>
<dbReference type="PANTHER" id="PTHR13697:SF52">
    <property type="entry name" value="ATP-DEPENDENT 6-PHOSPHOFRUCTOKINASE 3"/>
    <property type="match status" value="1"/>
</dbReference>
<feature type="binding site" evidence="10">
    <location>
        <position position="119"/>
    </location>
    <ligand>
        <name>Mg(2+)</name>
        <dbReference type="ChEBI" id="CHEBI:18420"/>
        <note>catalytic</note>
    </ligand>
</feature>
<feature type="domain" description="Phosphofructokinase" evidence="11">
    <location>
        <begin position="8"/>
        <end position="314"/>
    </location>
</feature>
<comment type="cofactor">
    <cofactor evidence="1 10">
        <name>Mg(2+)</name>
        <dbReference type="ChEBI" id="CHEBI:18420"/>
    </cofactor>
</comment>
<dbReference type="NCBIfam" id="TIGR02483">
    <property type="entry name" value="PFK_mixed"/>
    <property type="match status" value="1"/>
</dbReference>
<keyword evidence="6 10" id="KW-0479">Metal-binding</keyword>
<dbReference type="Pfam" id="PF00365">
    <property type="entry name" value="PFK"/>
    <property type="match status" value="1"/>
</dbReference>
<organism evidence="12 13">
    <name type="scientific">Candidatus Abyssobacteria bacterium SURF_17</name>
    <dbReference type="NCBI Taxonomy" id="2093361"/>
    <lineage>
        <taxon>Bacteria</taxon>
        <taxon>Pseudomonadati</taxon>
        <taxon>Candidatus Hydrogenedentota</taxon>
        <taxon>Candidatus Abyssobacteria</taxon>
    </lineage>
</organism>
<name>A0A419EQQ2_9BACT</name>
<evidence type="ECO:0000256" key="1">
    <source>
        <dbReference type="ARBA" id="ARBA00001946"/>
    </source>
</evidence>
<dbReference type="GO" id="GO:0030388">
    <property type="term" value="P:fructose 1,6-bisphosphate metabolic process"/>
    <property type="evidence" value="ECO:0007669"/>
    <property type="project" value="TreeGrafter"/>
</dbReference>
<feature type="binding site" evidence="10">
    <location>
        <position position="282"/>
    </location>
    <ligand>
        <name>substrate</name>
        <note>ligand shared between dimeric partners</note>
    </ligand>
</feature>
<dbReference type="GO" id="GO:0006002">
    <property type="term" value="P:fructose 6-phosphate metabolic process"/>
    <property type="evidence" value="ECO:0007669"/>
    <property type="project" value="InterPro"/>
</dbReference>
<feature type="binding site" evidence="10">
    <location>
        <begin position="78"/>
        <end position="79"/>
    </location>
    <ligand>
        <name>ATP</name>
        <dbReference type="ChEBI" id="CHEBI:30616"/>
    </ligand>
</feature>
<keyword evidence="5 10" id="KW-0808">Transferase</keyword>
<feature type="binding site" description="in other chain" evidence="10">
    <location>
        <position position="238"/>
    </location>
    <ligand>
        <name>substrate</name>
        <note>ligand shared between dimeric partners</note>
    </ligand>
</feature>
<reference evidence="12 13" key="1">
    <citation type="journal article" date="2017" name="ISME J.">
        <title>Energy and carbon metabolisms in a deep terrestrial subsurface fluid microbial community.</title>
        <authorList>
            <person name="Momper L."/>
            <person name="Jungbluth S.P."/>
            <person name="Lee M.D."/>
            <person name="Amend J.P."/>
        </authorList>
    </citation>
    <scope>NUCLEOTIDE SEQUENCE [LARGE SCALE GENOMIC DNA]</scope>
    <source>
        <strain evidence="12">SURF_17</strain>
    </source>
</reference>
<evidence type="ECO:0000256" key="2">
    <source>
        <dbReference type="ARBA" id="ARBA00004496"/>
    </source>
</evidence>
<dbReference type="PANTHER" id="PTHR13697">
    <property type="entry name" value="PHOSPHOFRUCTOKINASE"/>
    <property type="match status" value="1"/>
</dbReference>
<comment type="function">
    <text evidence="10">Catalyzes the phosphorylation of D-fructose 6-phosphate to fructose 1,6-bisphosphate by ATP, the first committing step of glycolysis.</text>
</comment>
<dbReference type="EMBL" id="QZKI01000125">
    <property type="protein sequence ID" value="RJP65500.1"/>
    <property type="molecule type" value="Genomic_DNA"/>
</dbReference>
<comment type="catalytic activity">
    <reaction evidence="10">
        <text>beta-D-fructose 6-phosphate + ATP = beta-D-fructose 1,6-bisphosphate + ADP + H(+)</text>
        <dbReference type="Rhea" id="RHEA:16109"/>
        <dbReference type="ChEBI" id="CHEBI:15378"/>
        <dbReference type="ChEBI" id="CHEBI:30616"/>
        <dbReference type="ChEBI" id="CHEBI:32966"/>
        <dbReference type="ChEBI" id="CHEBI:57634"/>
        <dbReference type="ChEBI" id="CHEBI:456216"/>
        <dbReference type="EC" id="2.7.1.11"/>
    </reaction>
</comment>
<evidence type="ECO:0000256" key="5">
    <source>
        <dbReference type="ARBA" id="ARBA00022679"/>
    </source>
</evidence>
<dbReference type="UniPathway" id="UPA00109">
    <property type="reaction ID" value="UER00182"/>
</dbReference>
<dbReference type="NCBIfam" id="NF002872">
    <property type="entry name" value="PRK03202.1"/>
    <property type="match status" value="1"/>
</dbReference>
<feature type="binding site" evidence="10">
    <location>
        <begin position="118"/>
        <end position="121"/>
    </location>
    <ligand>
        <name>ATP</name>
        <dbReference type="ChEBI" id="CHEBI:30616"/>
    </ligand>
</feature>
<evidence type="ECO:0000259" key="11">
    <source>
        <dbReference type="Pfam" id="PF00365"/>
    </source>
</evidence>
<dbReference type="PIRSF" id="PIRSF000532">
    <property type="entry name" value="ATP_PFK_prok"/>
    <property type="match status" value="1"/>
</dbReference>
<evidence type="ECO:0000256" key="4">
    <source>
        <dbReference type="ARBA" id="ARBA00022490"/>
    </source>
</evidence>
<dbReference type="FunFam" id="3.40.50.460:FF:000002">
    <property type="entry name" value="ATP-dependent 6-phosphofructokinase"/>
    <property type="match status" value="1"/>
</dbReference>
<keyword evidence="9 10" id="KW-0324">Glycolysis</keyword>
<evidence type="ECO:0000256" key="9">
    <source>
        <dbReference type="ARBA" id="ARBA00023152"/>
    </source>
</evidence>